<dbReference type="InterPro" id="IPR006076">
    <property type="entry name" value="FAD-dep_OxRdtase"/>
</dbReference>
<feature type="domain" description="FAD dependent oxidoreductase" evidence="1">
    <location>
        <begin position="35"/>
        <end position="379"/>
    </location>
</feature>
<dbReference type="Pfam" id="PF01266">
    <property type="entry name" value="DAO"/>
    <property type="match status" value="1"/>
</dbReference>
<name>A0A9C7PWQ0_9RHOD</name>
<dbReference type="OrthoDB" id="5297at2759"/>
<dbReference type="AlphaFoldDB" id="A0A9C7PWQ0"/>
<gene>
    <name evidence="2" type="ORF">GpartN1_g2967.t1</name>
</gene>
<dbReference type="SUPFAM" id="SSF51971">
    <property type="entry name" value="Nucleotide-binding domain"/>
    <property type="match status" value="1"/>
</dbReference>
<accession>A0A9C7PWQ0</accession>
<proteinExistence type="predicted"/>
<dbReference type="PANTHER" id="PTHR13847">
    <property type="entry name" value="SARCOSINE DEHYDROGENASE-RELATED"/>
    <property type="match status" value="1"/>
</dbReference>
<evidence type="ECO:0000313" key="2">
    <source>
        <dbReference type="EMBL" id="GJQ11176.1"/>
    </source>
</evidence>
<reference evidence="2" key="1">
    <citation type="journal article" date="2022" name="Proc. Natl. Acad. Sci. U.S.A.">
        <title>Life cycle and functional genomics of the unicellular red alga Galdieria for elucidating algal and plant evolution and industrial use.</title>
        <authorList>
            <person name="Hirooka S."/>
            <person name="Itabashi T."/>
            <person name="Ichinose T.M."/>
            <person name="Onuma R."/>
            <person name="Fujiwara T."/>
            <person name="Yamashita S."/>
            <person name="Jong L.W."/>
            <person name="Tomita R."/>
            <person name="Iwane A.H."/>
            <person name="Miyagishima S.Y."/>
        </authorList>
    </citation>
    <scope>NUCLEOTIDE SEQUENCE</scope>
    <source>
        <strain evidence="2">NBRC 102759</strain>
    </source>
</reference>
<keyword evidence="3" id="KW-1185">Reference proteome</keyword>
<sequence length="413" mass="46700">MFIVHSYSTCNKSLYSYKRVNQQLCLFCKVEQYHRIAIIGCGIAGVSLCYYLCRLSADLEKSCHITVFDPYRPGNGGASRVAAGLLHPFSPNSKLLWKGQEAFSSATQLIRLVENELSSKLVQNNGIMRLALTQKQHRRLQQASISLPHVVQLFEDKDLYHVLGWNSSAISGLLLKDAYTIKTTEYLDGLWNLCMQFGIVEWRPETVTDLQTFKQTKEFEDVVICAGADTNFIEGLSEQVPITRSFGRNLYYRWNGTMTKILKMPIICGKYLIPDESRMLFTAGATFEREPGTSGQLSEDSEIANIHSRLDKLVPGILNHAECIHIDGAFRALPERTQLGSIPIVDLAGKFKECNMWLYTGLGSRGILYHAWLSQQLAKAIVFNDANILPKQVRRYHPNLAELDRTCKEYSTI</sequence>
<dbReference type="EMBL" id="BQMJ01000021">
    <property type="protein sequence ID" value="GJQ11176.1"/>
    <property type="molecule type" value="Genomic_DNA"/>
</dbReference>
<organism evidence="2 3">
    <name type="scientific">Galdieria partita</name>
    <dbReference type="NCBI Taxonomy" id="83374"/>
    <lineage>
        <taxon>Eukaryota</taxon>
        <taxon>Rhodophyta</taxon>
        <taxon>Bangiophyceae</taxon>
        <taxon>Galdieriales</taxon>
        <taxon>Galdieriaceae</taxon>
        <taxon>Galdieria</taxon>
    </lineage>
</organism>
<comment type="caution">
    <text evidence="2">The sequence shown here is derived from an EMBL/GenBank/DDBJ whole genome shotgun (WGS) entry which is preliminary data.</text>
</comment>
<evidence type="ECO:0000259" key="1">
    <source>
        <dbReference type="Pfam" id="PF01266"/>
    </source>
</evidence>
<dbReference type="InterPro" id="IPR036188">
    <property type="entry name" value="FAD/NAD-bd_sf"/>
</dbReference>
<reference evidence="2" key="2">
    <citation type="submission" date="2022-01" db="EMBL/GenBank/DDBJ databases">
        <authorList>
            <person name="Hirooka S."/>
            <person name="Miyagishima S.Y."/>
        </authorList>
    </citation>
    <scope>NUCLEOTIDE SEQUENCE</scope>
    <source>
        <strain evidence="2">NBRC 102759</strain>
    </source>
</reference>
<protein>
    <recommendedName>
        <fullName evidence="1">FAD dependent oxidoreductase domain-containing protein</fullName>
    </recommendedName>
</protein>
<evidence type="ECO:0000313" key="3">
    <source>
        <dbReference type="Proteomes" id="UP001061958"/>
    </source>
</evidence>
<dbReference type="GO" id="GO:0005737">
    <property type="term" value="C:cytoplasm"/>
    <property type="evidence" value="ECO:0007669"/>
    <property type="project" value="TreeGrafter"/>
</dbReference>
<dbReference type="PANTHER" id="PTHR13847:SF261">
    <property type="entry name" value="FAD-DEPENDENT OXIDOREDUCTASE FAMILY PROTEIN"/>
    <property type="match status" value="1"/>
</dbReference>
<dbReference type="Gene3D" id="3.50.50.60">
    <property type="entry name" value="FAD/NAD(P)-binding domain"/>
    <property type="match status" value="1"/>
</dbReference>
<dbReference type="Proteomes" id="UP001061958">
    <property type="component" value="Unassembled WGS sequence"/>
</dbReference>
<dbReference type="Gene3D" id="3.30.9.10">
    <property type="entry name" value="D-Amino Acid Oxidase, subunit A, domain 2"/>
    <property type="match status" value="1"/>
</dbReference>